<dbReference type="EMBL" id="KI925454">
    <property type="protein sequence ID" value="ETW86966.1"/>
    <property type="molecule type" value="Genomic_DNA"/>
</dbReference>
<evidence type="ECO:0000313" key="5">
    <source>
        <dbReference type="EMBL" id="ETW86966.1"/>
    </source>
</evidence>
<dbReference type="GO" id="GO:0000175">
    <property type="term" value="F:3'-5'-RNA exonuclease activity"/>
    <property type="evidence" value="ECO:0007669"/>
    <property type="project" value="TreeGrafter"/>
</dbReference>
<dbReference type="InterPro" id="IPR036691">
    <property type="entry name" value="Endo/exonu/phosph_ase_sf"/>
</dbReference>
<dbReference type="Pfam" id="PF03372">
    <property type="entry name" value="Exo_endo_phos"/>
    <property type="match status" value="1"/>
</dbReference>
<dbReference type="InParanoid" id="W4KPJ1"/>
<dbReference type="PANTHER" id="PTHR12121">
    <property type="entry name" value="CARBON CATABOLITE REPRESSOR PROTEIN 4"/>
    <property type="match status" value="1"/>
</dbReference>
<dbReference type="eggNOG" id="KOG2338">
    <property type="taxonomic scope" value="Eukaryota"/>
</dbReference>
<proteinExistence type="inferred from homology"/>
<dbReference type="Gene3D" id="3.60.10.10">
    <property type="entry name" value="Endonuclease/exonuclease/phosphatase"/>
    <property type="match status" value="1"/>
</dbReference>
<feature type="region of interest" description="Disordered" evidence="3">
    <location>
        <begin position="1"/>
        <end position="42"/>
    </location>
</feature>
<protein>
    <recommendedName>
        <fullName evidence="4">Endonuclease/exonuclease/phosphatase domain-containing protein</fullName>
    </recommendedName>
</protein>
<sequence>MPSQGFQLTPEQIARREARKRKRDDAQASGASTPRALPEDDERARIVPRPWLSVREAQAGAERLKVMTWNLLAQCLVRRELFPVSDCLKGAQREHMIYREILSPNADILCLQEVDRLEKLLPIIESGGYEHVYAAGPRKKHGSLIAYRRGVFTKIKTHVLDFDTAQVRDKSGGDADRGCTGLSHVTKNVANIVALKREGTEDGGVIVATTHLFWHPSYSYERARQAGILLREVTKFRDANDCANWPCILAGDFNFSPTDPGYSLLVGAPLLPAQHDLLSQSCVVHLSVDPSVAPTTPKSTSAGADDDDEEGGADPDRVIKNARPARPSDGLLTAAELAALFETPARPRSAYDAGQRLLAHSAEPSIARCGDRLALPPARLGAYEPEWTSYTHYWKTVLDYIFVIDPPDRVSAVVGLLKPHQTSDLDPGIPRKGISGSDHVSLAAELQWQNVP</sequence>
<dbReference type="RefSeq" id="XP_009540924.1">
    <property type="nucleotide sequence ID" value="XM_009542629.1"/>
</dbReference>
<evidence type="ECO:0000313" key="6">
    <source>
        <dbReference type="Proteomes" id="UP000030671"/>
    </source>
</evidence>
<feature type="compositionally biased region" description="Polar residues" evidence="3">
    <location>
        <begin position="1"/>
        <end position="10"/>
    </location>
</feature>
<comment type="similarity">
    <text evidence="1">Belongs to the CCR4/nocturin family.</text>
</comment>
<feature type="compositionally biased region" description="Acidic residues" evidence="3">
    <location>
        <begin position="304"/>
        <end position="313"/>
    </location>
</feature>
<feature type="domain" description="Endonuclease/exonuclease/phosphatase" evidence="4">
    <location>
        <begin position="67"/>
        <end position="439"/>
    </location>
</feature>
<dbReference type="OrthoDB" id="428734at2759"/>
<dbReference type="SUPFAM" id="SSF56219">
    <property type="entry name" value="DNase I-like"/>
    <property type="match status" value="1"/>
</dbReference>
<dbReference type="Proteomes" id="UP000030671">
    <property type="component" value="Unassembled WGS sequence"/>
</dbReference>
<dbReference type="FunCoup" id="W4KPJ1">
    <property type="interactions" value="262"/>
</dbReference>
<dbReference type="AlphaFoldDB" id="W4KPJ1"/>
<dbReference type="GeneID" id="20678902"/>
<dbReference type="PANTHER" id="PTHR12121:SF45">
    <property type="entry name" value="NOCTURNIN"/>
    <property type="match status" value="1"/>
</dbReference>
<evidence type="ECO:0000256" key="1">
    <source>
        <dbReference type="ARBA" id="ARBA00010774"/>
    </source>
</evidence>
<accession>W4KPJ1</accession>
<evidence type="ECO:0000256" key="2">
    <source>
        <dbReference type="ARBA" id="ARBA00022801"/>
    </source>
</evidence>
<keyword evidence="2" id="KW-0378">Hydrolase</keyword>
<organism evidence="5 6">
    <name type="scientific">Heterobasidion irregulare (strain TC 32-1)</name>
    <dbReference type="NCBI Taxonomy" id="747525"/>
    <lineage>
        <taxon>Eukaryota</taxon>
        <taxon>Fungi</taxon>
        <taxon>Dikarya</taxon>
        <taxon>Basidiomycota</taxon>
        <taxon>Agaricomycotina</taxon>
        <taxon>Agaricomycetes</taxon>
        <taxon>Russulales</taxon>
        <taxon>Bondarzewiaceae</taxon>
        <taxon>Heterobasidion</taxon>
        <taxon>Heterobasidion annosum species complex</taxon>
    </lineage>
</organism>
<name>W4KPJ1_HETIT</name>
<feature type="region of interest" description="Disordered" evidence="3">
    <location>
        <begin position="293"/>
        <end position="325"/>
    </location>
</feature>
<evidence type="ECO:0000256" key="3">
    <source>
        <dbReference type="SAM" id="MobiDB-lite"/>
    </source>
</evidence>
<dbReference type="HOGENOM" id="CLU_034867_1_0_1"/>
<dbReference type="InterPro" id="IPR005135">
    <property type="entry name" value="Endo/exonuclease/phosphatase"/>
</dbReference>
<dbReference type="KEGG" id="hir:HETIRDRAFT_99377"/>
<dbReference type="InterPro" id="IPR050410">
    <property type="entry name" value="CCR4/nocturin_mRNA_transcr"/>
</dbReference>
<keyword evidence="6" id="KW-1185">Reference proteome</keyword>
<evidence type="ECO:0000259" key="4">
    <source>
        <dbReference type="Pfam" id="PF03372"/>
    </source>
</evidence>
<gene>
    <name evidence="5" type="ORF">HETIRDRAFT_99377</name>
</gene>
<dbReference type="GO" id="GO:0006139">
    <property type="term" value="P:nucleobase-containing compound metabolic process"/>
    <property type="evidence" value="ECO:0007669"/>
    <property type="project" value="UniProtKB-ARBA"/>
</dbReference>
<reference evidence="5 6" key="1">
    <citation type="journal article" date="2012" name="New Phytol.">
        <title>Insight into trade-off between wood decay and parasitism from the genome of a fungal forest pathogen.</title>
        <authorList>
            <person name="Olson A."/>
            <person name="Aerts A."/>
            <person name="Asiegbu F."/>
            <person name="Belbahri L."/>
            <person name="Bouzid O."/>
            <person name="Broberg A."/>
            <person name="Canback B."/>
            <person name="Coutinho P.M."/>
            <person name="Cullen D."/>
            <person name="Dalman K."/>
            <person name="Deflorio G."/>
            <person name="van Diepen L.T."/>
            <person name="Dunand C."/>
            <person name="Duplessis S."/>
            <person name="Durling M."/>
            <person name="Gonthier P."/>
            <person name="Grimwood J."/>
            <person name="Fossdal C.G."/>
            <person name="Hansson D."/>
            <person name="Henrissat B."/>
            <person name="Hietala A."/>
            <person name="Himmelstrand K."/>
            <person name="Hoffmeister D."/>
            <person name="Hogberg N."/>
            <person name="James T.Y."/>
            <person name="Karlsson M."/>
            <person name="Kohler A."/>
            <person name="Kues U."/>
            <person name="Lee Y.H."/>
            <person name="Lin Y.C."/>
            <person name="Lind M."/>
            <person name="Lindquist E."/>
            <person name="Lombard V."/>
            <person name="Lucas S."/>
            <person name="Lunden K."/>
            <person name="Morin E."/>
            <person name="Murat C."/>
            <person name="Park J."/>
            <person name="Raffaello T."/>
            <person name="Rouze P."/>
            <person name="Salamov A."/>
            <person name="Schmutz J."/>
            <person name="Solheim H."/>
            <person name="Stahlberg J."/>
            <person name="Velez H."/>
            <person name="de Vries R.P."/>
            <person name="Wiebenga A."/>
            <person name="Woodward S."/>
            <person name="Yakovlev I."/>
            <person name="Garbelotto M."/>
            <person name="Martin F."/>
            <person name="Grigoriev I.V."/>
            <person name="Stenlid J."/>
        </authorList>
    </citation>
    <scope>NUCLEOTIDE SEQUENCE [LARGE SCALE GENOMIC DNA]</scope>
    <source>
        <strain evidence="5 6">TC 32-1</strain>
    </source>
</reference>